<dbReference type="GO" id="GO:0016491">
    <property type="term" value="F:oxidoreductase activity"/>
    <property type="evidence" value="ECO:0007669"/>
    <property type="project" value="InterPro"/>
</dbReference>
<evidence type="ECO:0000259" key="2">
    <source>
        <dbReference type="Pfam" id="PF00881"/>
    </source>
</evidence>
<evidence type="ECO:0000256" key="1">
    <source>
        <dbReference type="SAM" id="MobiDB-lite"/>
    </source>
</evidence>
<dbReference type="AlphaFoldDB" id="A0A7S4SZV1"/>
<sequence length="210" mass="23322">MIVRCQETKHRLAKEVMLGAGNSYRTIDASAMAVFLADLEVHKRINRIVSLERDAAMRDPNYMAILPVAASFLTGEGHAATFLKQMATDMLSPVQPMPSIEPVEAWSYKNAALVAQTYTLAATSHGLATCMMEGFDTRRAKEILRVPDRYGVPLMVATGYEYEGGDGWSGETKRTPRLEMEEVFFGDTFGESLDLDESEQQSNDIKEEVS</sequence>
<dbReference type="SUPFAM" id="SSF55469">
    <property type="entry name" value="FMN-dependent nitroreductase-like"/>
    <property type="match status" value="1"/>
</dbReference>
<evidence type="ECO:0000313" key="3">
    <source>
        <dbReference type="EMBL" id="CAE4661412.1"/>
    </source>
</evidence>
<accession>A0A7S4SZV1</accession>
<dbReference type="InterPro" id="IPR050461">
    <property type="entry name" value="Nitroreductase_HadB/RutE"/>
</dbReference>
<dbReference type="InterPro" id="IPR000415">
    <property type="entry name" value="Nitroreductase-like"/>
</dbReference>
<name>A0A7S4SZV1_9STRA</name>
<gene>
    <name evidence="3" type="ORF">DBRI00130_LOCUS41196</name>
</gene>
<dbReference type="PANTHER" id="PTHR43543">
    <property type="entry name" value="MALONIC SEMIALDEHYDE REDUCTASE RUTE-RELATED"/>
    <property type="match status" value="1"/>
</dbReference>
<dbReference type="EMBL" id="HBNS01057244">
    <property type="protein sequence ID" value="CAE4661412.1"/>
    <property type="molecule type" value="Transcribed_RNA"/>
</dbReference>
<protein>
    <recommendedName>
        <fullName evidence="2">Nitroreductase domain-containing protein</fullName>
    </recommendedName>
</protein>
<dbReference type="PANTHER" id="PTHR43543:SF1">
    <property type="entry name" value="MALONIC SEMIALDEHYDE REDUCTASE RUTE-RELATED"/>
    <property type="match status" value="1"/>
</dbReference>
<dbReference type="Gene3D" id="3.40.109.10">
    <property type="entry name" value="NADH Oxidase"/>
    <property type="match status" value="1"/>
</dbReference>
<dbReference type="Pfam" id="PF00881">
    <property type="entry name" value="Nitroreductase"/>
    <property type="match status" value="1"/>
</dbReference>
<feature type="domain" description="Nitroreductase" evidence="2">
    <location>
        <begin position="104"/>
        <end position="160"/>
    </location>
</feature>
<organism evidence="3">
    <name type="scientific">Ditylum brightwellii</name>
    <dbReference type="NCBI Taxonomy" id="49249"/>
    <lineage>
        <taxon>Eukaryota</taxon>
        <taxon>Sar</taxon>
        <taxon>Stramenopiles</taxon>
        <taxon>Ochrophyta</taxon>
        <taxon>Bacillariophyta</taxon>
        <taxon>Mediophyceae</taxon>
        <taxon>Lithodesmiophycidae</taxon>
        <taxon>Lithodesmiales</taxon>
        <taxon>Lithodesmiaceae</taxon>
        <taxon>Ditylum</taxon>
    </lineage>
</organism>
<dbReference type="InterPro" id="IPR029479">
    <property type="entry name" value="Nitroreductase"/>
</dbReference>
<proteinExistence type="predicted"/>
<feature type="region of interest" description="Disordered" evidence="1">
    <location>
        <begin position="190"/>
        <end position="210"/>
    </location>
</feature>
<reference evidence="3" key="1">
    <citation type="submission" date="2021-01" db="EMBL/GenBank/DDBJ databases">
        <authorList>
            <person name="Corre E."/>
            <person name="Pelletier E."/>
            <person name="Niang G."/>
            <person name="Scheremetjew M."/>
            <person name="Finn R."/>
            <person name="Kale V."/>
            <person name="Holt S."/>
            <person name="Cochrane G."/>
            <person name="Meng A."/>
            <person name="Brown T."/>
            <person name="Cohen L."/>
        </authorList>
    </citation>
    <scope>NUCLEOTIDE SEQUENCE</scope>
    <source>
        <strain evidence="3">GSO104</strain>
    </source>
</reference>